<dbReference type="Proteomes" id="UP000183471">
    <property type="component" value="Unassembled WGS sequence"/>
</dbReference>
<proteinExistence type="predicted"/>
<evidence type="ECO:0000313" key="1">
    <source>
        <dbReference type="EMBL" id="SDQ41920.1"/>
    </source>
</evidence>
<name>A0ABY0TA04_9PROT</name>
<comment type="caution">
    <text evidence="1">The sequence shown here is derived from an EMBL/GenBank/DDBJ whole genome shotgun (WGS) entry which is preliminary data.</text>
</comment>
<gene>
    <name evidence="1" type="ORF">SAMN05216402_0780</name>
</gene>
<reference evidence="1 2" key="1">
    <citation type="submission" date="2016-10" db="EMBL/GenBank/DDBJ databases">
        <authorList>
            <person name="Varghese N."/>
            <person name="Submissions S."/>
        </authorList>
    </citation>
    <scope>NUCLEOTIDE SEQUENCE [LARGE SCALE GENOMIC DNA]</scope>
    <source>
        <strain evidence="1 2">Nl1</strain>
    </source>
</reference>
<dbReference type="EMBL" id="FNKY01000001">
    <property type="protein sequence ID" value="SDQ41920.1"/>
    <property type="molecule type" value="Genomic_DNA"/>
</dbReference>
<organism evidence="1 2">
    <name type="scientific">Nitrosospira multiformis</name>
    <dbReference type="NCBI Taxonomy" id="1231"/>
    <lineage>
        <taxon>Bacteria</taxon>
        <taxon>Pseudomonadati</taxon>
        <taxon>Pseudomonadota</taxon>
        <taxon>Betaproteobacteria</taxon>
        <taxon>Nitrosomonadales</taxon>
        <taxon>Nitrosomonadaceae</taxon>
        <taxon>Nitrosospira</taxon>
    </lineage>
</organism>
<keyword evidence="2" id="KW-1185">Reference proteome</keyword>
<protein>
    <submittedName>
        <fullName evidence="1">Uncharacterized protein</fullName>
    </submittedName>
</protein>
<evidence type="ECO:0000313" key="2">
    <source>
        <dbReference type="Proteomes" id="UP000183471"/>
    </source>
</evidence>
<sequence>MGGEPSPDMLELDALLLHKNISIVSPFSDNGLTLAACSAARSEGNGQQAAETYEFSKVSVGEKKRKEQHRGSAIPLRVIGFPLKLGLILS</sequence>
<accession>A0ABY0TA04</accession>